<dbReference type="PANTHER" id="PTHR11062:SF255">
    <property type="entry name" value="XYLOGLUCAN GALACTOSYLTRANSFERASE GT17-RELATED"/>
    <property type="match status" value="1"/>
</dbReference>
<feature type="transmembrane region" description="Helical" evidence="6">
    <location>
        <begin position="32"/>
        <end position="50"/>
    </location>
</feature>
<name>A0A199UHS3_ANACO</name>
<evidence type="ECO:0000256" key="1">
    <source>
        <dbReference type="ARBA" id="ARBA00004323"/>
    </source>
</evidence>
<keyword evidence="3 8" id="KW-0328">Glycosyltransferase</keyword>
<comment type="caution">
    <text evidence="8">The sequence shown here is derived from an EMBL/GenBank/DDBJ whole genome shotgun (WGS) entry which is preliminary data.</text>
</comment>
<dbReference type="InterPro" id="IPR004263">
    <property type="entry name" value="Exostosin"/>
</dbReference>
<gene>
    <name evidence="8" type="ORF">ACMD2_20713</name>
</gene>
<dbReference type="STRING" id="4615.A0A199UHS3"/>
<dbReference type="GO" id="GO:0016757">
    <property type="term" value="F:glycosyltransferase activity"/>
    <property type="evidence" value="ECO:0007669"/>
    <property type="project" value="UniProtKB-KW"/>
</dbReference>
<dbReference type="GO" id="GO:0000139">
    <property type="term" value="C:Golgi membrane"/>
    <property type="evidence" value="ECO:0007669"/>
    <property type="project" value="UniProtKB-SubCell"/>
</dbReference>
<evidence type="ECO:0000256" key="6">
    <source>
        <dbReference type="SAM" id="Phobius"/>
    </source>
</evidence>
<keyword evidence="6" id="KW-0472">Membrane</keyword>
<feature type="domain" description="Exostosin GT47" evidence="7">
    <location>
        <begin position="526"/>
        <end position="840"/>
    </location>
</feature>
<organism evidence="8 9">
    <name type="scientific">Ananas comosus</name>
    <name type="common">Pineapple</name>
    <name type="synonym">Ananas ananas</name>
    <dbReference type="NCBI Taxonomy" id="4615"/>
    <lineage>
        <taxon>Eukaryota</taxon>
        <taxon>Viridiplantae</taxon>
        <taxon>Streptophyta</taxon>
        <taxon>Embryophyta</taxon>
        <taxon>Tracheophyta</taxon>
        <taxon>Spermatophyta</taxon>
        <taxon>Magnoliopsida</taxon>
        <taxon>Liliopsida</taxon>
        <taxon>Poales</taxon>
        <taxon>Bromeliaceae</taxon>
        <taxon>Bromelioideae</taxon>
        <taxon>Ananas</taxon>
    </lineage>
</organism>
<keyword evidence="6" id="KW-1133">Transmembrane helix</keyword>
<evidence type="ECO:0000256" key="3">
    <source>
        <dbReference type="ARBA" id="ARBA00022676"/>
    </source>
</evidence>
<comment type="subcellular location">
    <subcellularLocation>
        <location evidence="1">Golgi apparatus membrane</location>
        <topology evidence="1">Single-pass type II membrane protein</topology>
    </subcellularLocation>
</comment>
<evidence type="ECO:0000256" key="2">
    <source>
        <dbReference type="ARBA" id="ARBA00010271"/>
    </source>
</evidence>
<sequence>MASRAEEKHPHSSLPSSSTEKKLSSLLPIDKLIFPLFLFFVLSLLLFLYVSPQFQSPQPDASSHRLQAACAADIASFYIYDLPDRFDRNLLRSCRDLSPRTDMCPHVANRGLGQPVPDRPDWFATNQFVAAMLFRARAERHPCRTFDPDSAALFYIPFYAGLYTSSVFSQRNHTLRDALGVDLADHVSRLPTFRRHGGRDHFLITGRTSWDLMRPADTSEMSFANRLLRLPALANVSILTIERHPWQGKTQFGIPYPSYFHPHSADELTAWQEEARRAKRTHLFTFVGGARNGGQKEVVRALVLKQCGSSSRCLRLECKPGSKDCSTPGRVMDLLMRAEFCLQPQGDSFTRRSVFDSVLAGCVPVFFSEHTAYTQYPWYVPGRAEEWSVFLRQEQWGRIEEELSRIPKDAVARMREVVIGMIPSVTYAHPNASWAEGRRFRDAVDVTLAELTKRARDALSDPRMGSRAEEKQLSSLLPIDKLIVSLFLFFTFSLLLSFLYGSPHFQPPQTDPFLQAACDADIASFYIYDLPDRFDRDLIRHCRSLSPSRNMCPYVANRGLGQPVPDRNDWFATEQFVTEMLFRARAERHPCRTFDPGSAALFYIPFYAGLYTSSVSRQRNHTLRDALGVDLADYVSRFPTFRRHGGRDHFLITGRTSWELMRSASRASENSSTNRLLRLPELANVSILTIERFVWDGKNQFGIPYPSYFHPRSADELTAWQEEMRRAERTHLFAFVGGARTKGQKEVMRALVLEQCGSSSRCLRLECKRGSKDCRTPGRVMDVLMRAEFCLQPQGDTFTRRSVFDSVLAGCVPVFFSKHTAYTQYAWYAPGRAEEWSVFLGPERRGRIEEELSRIPKDAVARMREVVIGMIPRVTYAHPNASWAEGRRFRDAVDVALAALTKRVRDALSESDNNSTIEEN</sequence>
<keyword evidence="8" id="KW-0808">Transferase</keyword>
<accession>A0A199UHS3</accession>
<keyword evidence="4" id="KW-0735">Signal-anchor</keyword>
<dbReference type="Proteomes" id="UP000092600">
    <property type="component" value="Unassembled WGS sequence"/>
</dbReference>
<feature type="domain" description="Exostosin GT47" evidence="7">
    <location>
        <begin position="78"/>
        <end position="394"/>
    </location>
</feature>
<evidence type="ECO:0000256" key="5">
    <source>
        <dbReference type="ARBA" id="ARBA00023034"/>
    </source>
</evidence>
<dbReference type="Pfam" id="PF03016">
    <property type="entry name" value="Exostosin_GT47"/>
    <property type="match status" value="2"/>
</dbReference>
<keyword evidence="6" id="KW-0812">Transmembrane</keyword>
<protein>
    <submittedName>
        <fullName evidence="8">Xyloglucan galactosyltransferase KATAMARI</fullName>
    </submittedName>
</protein>
<evidence type="ECO:0000256" key="4">
    <source>
        <dbReference type="ARBA" id="ARBA00022968"/>
    </source>
</evidence>
<evidence type="ECO:0000313" key="8">
    <source>
        <dbReference type="EMBL" id="OAY64120.1"/>
    </source>
</evidence>
<reference evidence="8 9" key="1">
    <citation type="journal article" date="2016" name="DNA Res.">
        <title>The draft genome of MD-2 pineapple using hybrid error correction of long reads.</title>
        <authorList>
            <person name="Redwan R.M."/>
            <person name="Saidin A."/>
            <person name="Kumar S.V."/>
        </authorList>
    </citation>
    <scope>NUCLEOTIDE SEQUENCE [LARGE SCALE GENOMIC DNA]</scope>
    <source>
        <strain evidence="9">cv. MD2</strain>
        <tissue evidence="8">Leaf</tissue>
    </source>
</reference>
<dbReference type="EMBL" id="LSRQ01008275">
    <property type="protein sequence ID" value="OAY64120.1"/>
    <property type="molecule type" value="Genomic_DNA"/>
</dbReference>
<dbReference type="AlphaFoldDB" id="A0A199UHS3"/>
<keyword evidence="5" id="KW-0333">Golgi apparatus</keyword>
<evidence type="ECO:0000313" key="9">
    <source>
        <dbReference type="Proteomes" id="UP000092600"/>
    </source>
</evidence>
<dbReference type="InterPro" id="IPR040911">
    <property type="entry name" value="Exostosin_GT47"/>
</dbReference>
<comment type="similarity">
    <text evidence="2">Belongs to the glycosyltransferase 47 family.</text>
</comment>
<evidence type="ECO:0000259" key="7">
    <source>
        <dbReference type="Pfam" id="PF03016"/>
    </source>
</evidence>
<dbReference type="PANTHER" id="PTHR11062">
    <property type="entry name" value="EXOSTOSIN HEPARAN SULFATE GLYCOSYLTRANSFERASE -RELATED"/>
    <property type="match status" value="1"/>
</dbReference>
<proteinExistence type="inferred from homology"/>